<evidence type="ECO:0000256" key="11">
    <source>
        <dbReference type="ARBA" id="ARBA00024899"/>
    </source>
</evidence>
<dbReference type="Gene3D" id="3.40.50.2000">
    <property type="entry name" value="Glycogen Phosphorylase B"/>
    <property type="match status" value="1"/>
</dbReference>
<evidence type="ECO:0000256" key="3">
    <source>
        <dbReference type="ARBA" id="ARBA00012611"/>
    </source>
</evidence>
<dbReference type="InterPro" id="IPR026051">
    <property type="entry name" value="ALG1-like"/>
</dbReference>
<dbReference type="SUPFAM" id="SSF53756">
    <property type="entry name" value="UDP-Glycosyltransferase/glycogen phosphorylase"/>
    <property type="match status" value="1"/>
</dbReference>
<keyword evidence="14" id="KW-1185">Reference proteome</keyword>
<protein>
    <recommendedName>
        <fullName evidence="4">Chitobiosyldiphosphodolichol beta-mannosyltransferase</fullName>
        <ecNumber evidence="3">2.4.1.142</ecNumber>
    </recommendedName>
</protein>
<evidence type="ECO:0000256" key="5">
    <source>
        <dbReference type="ARBA" id="ARBA00022676"/>
    </source>
</evidence>
<comment type="function">
    <text evidence="11">Participates in the formation of the lipid-linked precursor oligosaccharide for N-glycosylation. Involved in assembling the dolichol-pyrophosphate-GlcNAc(2)-Man(5) intermediate on the cytoplasmic surface of the ER.</text>
</comment>
<feature type="transmembrane region" description="Helical" evidence="12">
    <location>
        <begin position="100"/>
        <end position="123"/>
    </location>
</feature>
<reference evidence="13" key="1">
    <citation type="journal article" date="2020" name="Nat. Commun.">
        <title>Large-scale genome sequencing of mycorrhizal fungi provides insights into the early evolution of symbiotic traits.</title>
        <authorList>
            <person name="Miyauchi S."/>
            <person name="Kiss E."/>
            <person name="Kuo A."/>
            <person name="Drula E."/>
            <person name="Kohler A."/>
            <person name="Sanchez-Garcia M."/>
            <person name="Morin E."/>
            <person name="Andreopoulos B."/>
            <person name="Barry K.W."/>
            <person name="Bonito G."/>
            <person name="Buee M."/>
            <person name="Carver A."/>
            <person name="Chen C."/>
            <person name="Cichocki N."/>
            <person name="Clum A."/>
            <person name="Culley D."/>
            <person name="Crous P.W."/>
            <person name="Fauchery L."/>
            <person name="Girlanda M."/>
            <person name="Hayes R.D."/>
            <person name="Keri Z."/>
            <person name="LaButti K."/>
            <person name="Lipzen A."/>
            <person name="Lombard V."/>
            <person name="Magnuson J."/>
            <person name="Maillard F."/>
            <person name="Murat C."/>
            <person name="Nolan M."/>
            <person name="Ohm R.A."/>
            <person name="Pangilinan J."/>
            <person name="Pereira M.F."/>
            <person name="Perotto S."/>
            <person name="Peter M."/>
            <person name="Pfister S."/>
            <person name="Riley R."/>
            <person name="Sitrit Y."/>
            <person name="Stielow J.B."/>
            <person name="Szollosi G."/>
            <person name="Zifcakova L."/>
            <person name="Stursova M."/>
            <person name="Spatafora J.W."/>
            <person name="Tedersoo L."/>
            <person name="Vaario L.M."/>
            <person name="Yamada A."/>
            <person name="Yan M."/>
            <person name="Wang P."/>
            <person name="Xu J."/>
            <person name="Bruns T."/>
            <person name="Baldrian P."/>
            <person name="Vilgalys R."/>
            <person name="Dunand C."/>
            <person name="Henrissat B."/>
            <person name="Grigoriev I.V."/>
            <person name="Hibbett D."/>
            <person name="Nagy L.G."/>
            <person name="Martin F.M."/>
        </authorList>
    </citation>
    <scope>NUCLEOTIDE SEQUENCE</scope>
    <source>
        <strain evidence="13">UH-Tt-Lm1</strain>
    </source>
</reference>
<evidence type="ECO:0000256" key="4">
    <source>
        <dbReference type="ARBA" id="ARBA00015841"/>
    </source>
</evidence>
<evidence type="ECO:0000256" key="7">
    <source>
        <dbReference type="ARBA" id="ARBA00022692"/>
    </source>
</evidence>
<dbReference type="GO" id="GO:0004578">
    <property type="term" value="F:chitobiosyldiphosphodolichol beta-mannosyltransferase activity"/>
    <property type="evidence" value="ECO:0007669"/>
    <property type="project" value="UniProtKB-EC"/>
</dbReference>
<keyword evidence="5 13" id="KW-0328">Glycosyltransferase</keyword>
<dbReference type="Proteomes" id="UP000736335">
    <property type="component" value="Unassembled WGS sequence"/>
</dbReference>
<dbReference type="PANTHER" id="PTHR13036:SF0">
    <property type="entry name" value="CHITOBIOSYLDIPHOSPHODOLICHOL BETA-MANNOSYLTRANSFERASE"/>
    <property type="match status" value="1"/>
</dbReference>
<proteinExistence type="predicted"/>
<accession>A0A9P6HFG7</accession>
<evidence type="ECO:0000256" key="9">
    <source>
        <dbReference type="ARBA" id="ARBA00022989"/>
    </source>
</evidence>
<reference evidence="13" key="2">
    <citation type="submission" date="2020-11" db="EMBL/GenBank/DDBJ databases">
        <authorList>
            <consortium name="DOE Joint Genome Institute"/>
            <person name="Kuo A."/>
            <person name="Miyauchi S."/>
            <person name="Kiss E."/>
            <person name="Drula E."/>
            <person name="Kohler A."/>
            <person name="Sanchez-Garcia M."/>
            <person name="Andreopoulos B."/>
            <person name="Barry K.W."/>
            <person name="Bonito G."/>
            <person name="Buee M."/>
            <person name="Carver A."/>
            <person name="Chen C."/>
            <person name="Cichocki N."/>
            <person name="Clum A."/>
            <person name="Culley D."/>
            <person name="Crous P.W."/>
            <person name="Fauchery L."/>
            <person name="Girlanda M."/>
            <person name="Hayes R."/>
            <person name="Keri Z."/>
            <person name="Labutti K."/>
            <person name="Lipzen A."/>
            <person name="Lombard V."/>
            <person name="Magnuson J."/>
            <person name="Maillard F."/>
            <person name="Morin E."/>
            <person name="Murat C."/>
            <person name="Nolan M."/>
            <person name="Ohm R."/>
            <person name="Pangilinan J."/>
            <person name="Pereira M."/>
            <person name="Perotto S."/>
            <person name="Peter M."/>
            <person name="Riley R."/>
            <person name="Sitrit Y."/>
            <person name="Stielow B."/>
            <person name="Szollosi G."/>
            <person name="Zifcakova L."/>
            <person name="Stursova M."/>
            <person name="Spatafora J.W."/>
            <person name="Tedersoo L."/>
            <person name="Vaario L.-M."/>
            <person name="Yamada A."/>
            <person name="Yan M."/>
            <person name="Wang P."/>
            <person name="Xu J."/>
            <person name="Bruns T."/>
            <person name="Baldrian P."/>
            <person name="Vilgalys R."/>
            <person name="Henrissat B."/>
            <person name="Grigoriev I.V."/>
            <person name="Hibbett D."/>
            <person name="Nagy L.G."/>
            <person name="Martin F.M."/>
        </authorList>
    </citation>
    <scope>NUCLEOTIDE SEQUENCE</scope>
    <source>
        <strain evidence="13">UH-Tt-Lm1</strain>
    </source>
</reference>
<evidence type="ECO:0000256" key="12">
    <source>
        <dbReference type="SAM" id="Phobius"/>
    </source>
</evidence>
<evidence type="ECO:0000256" key="10">
    <source>
        <dbReference type="ARBA" id="ARBA00023136"/>
    </source>
</evidence>
<comment type="pathway">
    <text evidence="2">Protein modification; protein glycosylation.</text>
</comment>
<organism evidence="13 14">
    <name type="scientific">Thelephora terrestris</name>
    <dbReference type="NCBI Taxonomy" id="56493"/>
    <lineage>
        <taxon>Eukaryota</taxon>
        <taxon>Fungi</taxon>
        <taxon>Dikarya</taxon>
        <taxon>Basidiomycota</taxon>
        <taxon>Agaricomycotina</taxon>
        <taxon>Agaricomycetes</taxon>
        <taxon>Thelephorales</taxon>
        <taxon>Thelephoraceae</taxon>
        <taxon>Thelephora</taxon>
    </lineage>
</organism>
<dbReference type="Pfam" id="PF13692">
    <property type="entry name" value="Glyco_trans_1_4"/>
    <property type="match status" value="1"/>
</dbReference>
<evidence type="ECO:0000313" key="14">
    <source>
        <dbReference type="Proteomes" id="UP000736335"/>
    </source>
</evidence>
<dbReference type="OrthoDB" id="614844at2759"/>
<dbReference type="GO" id="GO:0005789">
    <property type="term" value="C:endoplasmic reticulum membrane"/>
    <property type="evidence" value="ECO:0007669"/>
    <property type="project" value="UniProtKB-SubCell"/>
</dbReference>
<sequence>MAGAWASGLLVSFITLVPLWLFTRRFKKSTRMHSVVVFVLGDVGRSPRMMYHAESFASNGFETYIVGYRGSKPTTALLSAPRAQFFYLAQLPPFFSHLPFVIVAPLKIIHQLIAILITILFTIPNTPEFIIAQNPPSIPTLVVMWFLSRVTSAKVIIDWHNLGYTILALKLGETHPAVTMAKLIEKFFGRSAYAHLFVTNAMQDFLVSQWNLRQVGLKIVLHDRPPSHFHRCSPSESHELFCRLGLTLTSSSSLQSLLPNFELPRSTPFTTTVPAASSICPPRDGFPSPVHLPTLREERTALLVSSTSWTIDEDFGLLLEALEIYNRVASVKGDDQSLPRMLVMITGKGPLKDMYMGRIQEAQRTWDFVQCISAWLDTADYPLLLGSADIGICLHSSSSGLDLPMKIVDMFGCGLPVCALDFACLQELVQPGWNGMVFKSSEELAGQLISLLRGFPRSPMLETLKSAFAKTPDSPSLSSSHSFGSLIDAGQDVGGKWEWTSWADNWNESIRQSVLGHHVSQS</sequence>
<feature type="transmembrane region" description="Helical" evidence="12">
    <location>
        <begin position="6"/>
        <end position="23"/>
    </location>
</feature>
<dbReference type="AlphaFoldDB" id="A0A9P6HFG7"/>
<evidence type="ECO:0000313" key="13">
    <source>
        <dbReference type="EMBL" id="KAF9785912.1"/>
    </source>
</evidence>
<evidence type="ECO:0000256" key="6">
    <source>
        <dbReference type="ARBA" id="ARBA00022679"/>
    </source>
</evidence>
<gene>
    <name evidence="13" type="ORF">BJ322DRAFT_1005382</name>
</gene>
<evidence type="ECO:0000256" key="8">
    <source>
        <dbReference type="ARBA" id="ARBA00022824"/>
    </source>
</evidence>
<evidence type="ECO:0000256" key="1">
    <source>
        <dbReference type="ARBA" id="ARBA00004389"/>
    </source>
</evidence>
<keyword evidence="10 12" id="KW-0472">Membrane</keyword>
<dbReference type="PANTHER" id="PTHR13036">
    <property type="entry name" value="BETA1,4 MANNOSYLTRANSFERASE"/>
    <property type="match status" value="1"/>
</dbReference>
<keyword evidence="6" id="KW-0808">Transferase</keyword>
<keyword evidence="8" id="KW-0256">Endoplasmic reticulum</keyword>
<keyword evidence="7 12" id="KW-0812">Transmembrane</keyword>
<dbReference type="EMBL" id="WIUZ02000006">
    <property type="protein sequence ID" value="KAF9785912.1"/>
    <property type="molecule type" value="Genomic_DNA"/>
</dbReference>
<comment type="caution">
    <text evidence="13">The sequence shown here is derived from an EMBL/GenBank/DDBJ whole genome shotgun (WGS) entry which is preliminary data.</text>
</comment>
<evidence type="ECO:0000256" key="2">
    <source>
        <dbReference type="ARBA" id="ARBA00004922"/>
    </source>
</evidence>
<name>A0A9P6HFG7_9AGAM</name>
<comment type="subcellular location">
    <subcellularLocation>
        <location evidence="1">Endoplasmic reticulum membrane</location>
        <topology evidence="1">Single-pass membrane protein</topology>
    </subcellularLocation>
</comment>
<dbReference type="EC" id="2.4.1.142" evidence="3"/>
<keyword evidence="9 12" id="KW-1133">Transmembrane helix</keyword>